<feature type="region of interest" description="Disordered" evidence="1">
    <location>
        <begin position="72"/>
        <end position="92"/>
    </location>
</feature>
<reference evidence="2 3" key="1">
    <citation type="submission" date="2018-01" db="EMBL/GenBank/DDBJ databases">
        <authorList>
            <person name="Gaut B.S."/>
            <person name="Morton B.R."/>
            <person name="Clegg M.T."/>
            <person name="Duvall M.R."/>
        </authorList>
    </citation>
    <scope>NUCLEOTIDE SEQUENCE [LARGE SCALE GENOMIC DNA]</scope>
    <source>
        <strain evidence="2">Cupriavidus taiwanensis cmp 52</strain>
    </source>
</reference>
<proteinExistence type="predicted"/>
<sequence>MLAAPIITGVPGMQIREQGPLVTLLRTLRDPHTRRPKSIVAGTFRASEGPSCALLATLAPPELASLRRWLDARSPHPVPPRHESVLHDAHRR</sequence>
<dbReference type="EMBL" id="OVTA01000118">
    <property type="protein sequence ID" value="SPS02969.1"/>
    <property type="molecule type" value="Genomic_DNA"/>
</dbReference>
<evidence type="ECO:0000313" key="2">
    <source>
        <dbReference type="EMBL" id="SPS02969.1"/>
    </source>
</evidence>
<evidence type="ECO:0000256" key="1">
    <source>
        <dbReference type="SAM" id="MobiDB-lite"/>
    </source>
</evidence>
<dbReference type="Proteomes" id="UP000256805">
    <property type="component" value="Unassembled WGS sequence"/>
</dbReference>
<name>A0A375JDE4_9BURK</name>
<evidence type="ECO:0000313" key="3">
    <source>
        <dbReference type="Proteomes" id="UP000256805"/>
    </source>
</evidence>
<dbReference type="AlphaFoldDB" id="A0A375JDE4"/>
<organism evidence="2 3">
    <name type="scientific">Cupriavidus taiwanensis</name>
    <dbReference type="NCBI Taxonomy" id="164546"/>
    <lineage>
        <taxon>Bacteria</taxon>
        <taxon>Pseudomonadati</taxon>
        <taxon>Pseudomonadota</taxon>
        <taxon>Betaproteobacteria</taxon>
        <taxon>Burkholderiales</taxon>
        <taxon>Burkholderiaceae</taxon>
        <taxon>Cupriavidus</taxon>
    </lineage>
</organism>
<gene>
    <name evidence="2" type="ORF">CBM2634_U510004</name>
</gene>
<accession>A0A375JDE4</accession>
<protein>
    <submittedName>
        <fullName evidence="2">Uncharacterized protein</fullName>
    </submittedName>
</protein>